<proteinExistence type="predicted"/>
<feature type="transmembrane region" description="Helical" evidence="1">
    <location>
        <begin position="7"/>
        <end position="26"/>
    </location>
</feature>
<keyword evidence="1" id="KW-0812">Transmembrane</keyword>
<dbReference type="PANTHER" id="PTHR42727:SF1">
    <property type="entry name" value="PHOSPHATE TRANSPORT SYSTEM PERMEASE"/>
    <property type="match status" value="1"/>
</dbReference>
<feature type="transmembrane region" description="Helical" evidence="1">
    <location>
        <begin position="32"/>
        <end position="53"/>
    </location>
</feature>
<dbReference type="PANTHER" id="PTHR42727">
    <property type="entry name" value="PHOSPHATE TRANSPORT SYSTEM PERMEASE PROTEIN"/>
    <property type="match status" value="1"/>
</dbReference>
<comment type="caution">
    <text evidence="2">The sequence shown here is derived from an EMBL/GenBank/DDBJ whole genome shotgun (WGS) entry which is preliminary data.</text>
</comment>
<dbReference type="AlphaFoldDB" id="A0A939STK6"/>
<accession>A0A939STK6</accession>
<keyword evidence="1" id="KW-0472">Membrane</keyword>
<dbReference type="EMBL" id="JAGETR010000096">
    <property type="protein sequence ID" value="MBO2007047.1"/>
    <property type="molecule type" value="Genomic_DNA"/>
</dbReference>
<protein>
    <submittedName>
        <fullName evidence="2">Uncharacterized protein</fullName>
    </submittedName>
</protein>
<evidence type="ECO:0000313" key="2">
    <source>
        <dbReference type="EMBL" id="MBO2007047.1"/>
    </source>
</evidence>
<evidence type="ECO:0000256" key="1">
    <source>
        <dbReference type="SAM" id="Phobius"/>
    </source>
</evidence>
<gene>
    <name evidence="2" type="ORF">J4732_15030</name>
</gene>
<keyword evidence="1" id="KW-1133">Transmembrane helix</keyword>
<reference evidence="2" key="1">
    <citation type="submission" date="2021-03" db="EMBL/GenBank/DDBJ databases">
        <title>Molecular epidemiology and mechanisms of colistin and carbapenem resistance in Enterobacteriaceae from clinical isolates, the environment and porcine samples in Pretoria, South Africa.</title>
        <authorList>
            <person name="Bogoshi D."/>
            <person name="Mbelle N.M."/>
            <person name="Naidoo V."/>
            <person name="Osei Sekyere J."/>
        </authorList>
    </citation>
    <scope>NUCLEOTIDE SEQUENCE</scope>
    <source>
        <strain evidence="2">C080</strain>
    </source>
</reference>
<sequence length="93" mass="9175">MIKPAIEVMGALPTVVIGLVAGIWLAPIIEQYLLAVLALPLLLAAAVLLCGALTHRFMPRCRPGVDPRAAAAAGVDGAAGAQPGAAAGGGAVR</sequence>
<organism evidence="2">
    <name type="scientific">Serratia marcescens</name>
    <dbReference type="NCBI Taxonomy" id="615"/>
    <lineage>
        <taxon>Bacteria</taxon>
        <taxon>Pseudomonadati</taxon>
        <taxon>Pseudomonadota</taxon>
        <taxon>Gammaproteobacteria</taxon>
        <taxon>Enterobacterales</taxon>
        <taxon>Yersiniaceae</taxon>
        <taxon>Serratia</taxon>
    </lineage>
</organism>
<name>A0A939STK6_SERMA</name>